<dbReference type="InterPro" id="IPR032675">
    <property type="entry name" value="LRR_dom_sf"/>
</dbReference>
<dbReference type="SUPFAM" id="SSF52047">
    <property type="entry name" value="RNI-like"/>
    <property type="match status" value="1"/>
</dbReference>
<dbReference type="PANTHER" id="PTHR34145:SF28">
    <property type="entry name" value="F-BOX DOMAIN-CONTAINING PROTEIN"/>
    <property type="match status" value="1"/>
</dbReference>
<name>A0AAF1APW3_DAUCS</name>
<proteinExistence type="predicted"/>
<dbReference type="AlphaFoldDB" id="A0AAF1APW3"/>
<dbReference type="InterPro" id="IPR001810">
    <property type="entry name" value="F-box_dom"/>
</dbReference>
<dbReference type="InterPro" id="IPR053772">
    <property type="entry name" value="At1g61320/At1g61330-like"/>
</dbReference>
<dbReference type="EMBL" id="CP093344">
    <property type="protein sequence ID" value="WOG88021.1"/>
    <property type="molecule type" value="Genomic_DNA"/>
</dbReference>
<dbReference type="Pfam" id="PF23622">
    <property type="entry name" value="LRR_At1g61320_AtMIF1"/>
    <property type="match status" value="1"/>
</dbReference>
<gene>
    <name evidence="2" type="ORF">DCAR_0207254</name>
</gene>
<protein>
    <recommendedName>
        <fullName evidence="1">F-box domain-containing protein</fullName>
    </recommendedName>
</protein>
<reference evidence="2" key="1">
    <citation type="journal article" date="2016" name="Nat. Genet.">
        <title>A high-quality carrot genome assembly provides new insights into carotenoid accumulation and asterid genome evolution.</title>
        <authorList>
            <person name="Iorizzo M."/>
            <person name="Ellison S."/>
            <person name="Senalik D."/>
            <person name="Zeng P."/>
            <person name="Satapoomin P."/>
            <person name="Huang J."/>
            <person name="Bowman M."/>
            <person name="Iovene M."/>
            <person name="Sanseverino W."/>
            <person name="Cavagnaro P."/>
            <person name="Yildiz M."/>
            <person name="Macko-Podgorni A."/>
            <person name="Moranska E."/>
            <person name="Grzebelus E."/>
            <person name="Grzebelus D."/>
            <person name="Ashrafi H."/>
            <person name="Zheng Z."/>
            <person name="Cheng S."/>
            <person name="Spooner D."/>
            <person name="Van Deynze A."/>
            <person name="Simon P."/>
        </authorList>
    </citation>
    <scope>NUCLEOTIDE SEQUENCE</scope>
    <source>
        <tissue evidence="2">Leaf</tissue>
    </source>
</reference>
<evidence type="ECO:0000313" key="3">
    <source>
        <dbReference type="Proteomes" id="UP000077755"/>
    </source>
</evidence>
<dbReference type="Proteomes" id="UP000077755">
    <property type="component" value="Chromosome 2"/>
</dbReference>
<dbReference type="InterPro" id="IPR036047">
    <property type="entry name" value="F-box-like_dom_sf"/>
</dbReference>
<dbReference type="PROSITE" id="PS50181">
    <property type="entry name" value="FBOX"/>
    <property type="match status" value="1"/>
</dbReference>
<feature type="domain" description="F-box" evidence="1">
    <location>
        <begin position="24"/>
        <end position="72"/>
    </location>
</feature>
<dbReference type="Pfam" id="PF00646">
    <property type="entry name" value="F-box"/>
    <property type="match status" value="1"/>
</dbReference>
<dbReference type="PANTHER" id="PTHR34145">
    <property type="entry name" value="OS02G0105600 PROTEIN"/>
    <property type="match status" value="1"/>
</dbReference>
<accession>A0AAF1APW3</accession>
<keyword evidence="3" id="KW-1185">Reference proteome</keyword>
<evidence type="ECO:0000259" key="1">
    <source>
        <dbReference type="PROSITE" id="PS50181"/>
    </source>
</evidence>
<evidence type="ECO:0000313" key="2">
    <source>
        <dbReference type="EMBL" id="WOG88021.1"/>
    </source>
</evidence>
<sequence length="472" mass="53007">MNMDGASGSGTKTSEVSTVCGNRAFDFITLPVDIFTNIFSFLTLKEALCLCFSCKNLEHLSTSIANVEIEETADGCPTKKQEFVDSISRYLAKHDRLVRKFQLSFCPKEYKSDVLLWLSLVVKDGIEEIDLMLYDGKYMEIPVSSVNAGTLKVLRLRHCKIDLASIAGFRSLKSLLLGAMNISDDEMSTICSKCESLQYLTLENCFGFVEINTVDPRCKLESLTLDGHCLSLSRLIILSLKTLVVRRRSMNFSLIGCPHIDELVLSRVVAGGITQQESENMKANIINRLVNVRSLHLKGWAYECVANQLIEDQQFPNLEVLGLDITIGKANKNKLENLIRQADGLKTLSISLIVKGNYAEDYAIDTRPNFETFVASILMEKEDVIRKTFGLGNKALENIDINYFTGSSNEVILIYHMLLLFPHLRVLKVTPVTRIDKDRCCVYAKMFSRFPRSSKNVRMQVGSKKVEITEGA</sequence>
<reference evidence="2" key="2">
    <citation type="submission" date="2022-03" db="EMBL/GenBank/DDBJ databases">
        <title>Draft title - Genomic analysis of global carrot germplasm unveils the trajectory of domestication and the origin of high carotenoid orange carrot.</title>
        <authorList>
            <person name="Iorizzo M."/>
            <person name="Ellison S."/>
            <person name="Senalik D."/>
            <person name="Macko-Podgorni A."/>
            <person name="Grzebelus D."/>
            <person name="Bostan H."/>
            <person name="Rolling W."/>
            <person name="Curaba J."/>
            <person name="Simon P."/>
        </authorList>
    </citation>
    <scope>NUCLEOTIDE SEQUENCE</scope>
    <source>
        <tissue evidence="2">Leaf</tissue>
    </source>
</reference>
<dbReference type="Gene3D" id="3.80.10.10">
    <property type="entry name" value="Ribonuclease Inhibitor"/>
    <property type="match status" value="2"/>
</dbReference>
<dbReference type="KEGG" id="dcr:108208580"/>
<dbReference type="InterPro" id="IPR055357">
    <property type="entry name" value="LRR_At1g61320_AtMIF1"/>
</dbReference>
<dbReference type="SUPFAM" id="SSF81383">
    <property type="entry name" value="F-box domain"/>
    <property type="match status" value="1"/>
</dbReference>
<organism evidence="2 3">
    <name type="scientific">Daucus carota subsp. sativus</name>
    <name type="common">Carrot</name>
    <dbReference type="NCBI Taxonomy" id="79200"/>
    <lineage>
        <taxon>Eukaryota</taxon>
        <taxon>Viridiplantae</taxon>
        <taxon>Streptophyta</taxon>
        <taxon>Embryophyta</taxon>
        <taxon>Tracheophyta</taxon>
        <taxon>Spermatophyta</taxon>
        <taxon>Magnoliopsida</taxon>
        <taxon>eudicotyledons</taxon>
        <taxon>Gunneridae</taxon>
        <taxon>Pentapetalae</taxon>
        <taxon>asterids</taxon>
        <taxon>campanulids</taxon>
        <taxon>Apiales</taxon>
        <taxon>Apiaceae</taxon>
        <taxon>Apioideae</taxon>
        <taxon>Scandiceae</taxon>
        <taxon>Daucinae</taxon>
        <taxon>Daucus</taxon>
        <taxon>Daucus sect. Daucus</taxon>
    </lineage>
</organism>